<accession>A0A9D5CXR3</accession>
<evidence type="ECO:0000256" key="1">
    <source>
        <dbReference type="ARBA" id="ARBA00009744"/>
    </source>
</evidence>
<dbReference type="AlphaFoldDB" id="A0A9D5CXR3"/>
<dbReference type="GO" id="GO:0009738">
    <property type="term" value="P:abscisic acid-activated signaling pathway"/>
    <property type="evidence" value="ECO:0007669"/>
    <property type="project" value="InterPro"/>
</dbReference>
<reference evidence="3" key="2">
    <citation type="journal article" date="2022" name="Hortic Res">
        <title>The genome of Dioscorea zingiberensis sheds light on the biosynthesis, origin and evolution of the medicinally important diosgenin saponins.</title>
        <authorList>
            <person name="Li Y."/>
            <person name="Tan C."/>
            <person name="Li Z."/>
            <person name="Guo J."/>
            <person name="Li S."/>
            <person name="Chen X."/>
            <person name="Wang C."/>
            <person name="Dai X."/>
            <person name="Yang H."/>
            <person name="Song W."/>
            <person name="Hou L."/>
            <person name="Xu J."/>
            <person name="Tong Z."/>
            <person name="Xu A."/>
            <person name="Yuan X."/>
            <person name="Wang W."/>
            <person name="Yang Q."/>
            <person name="Chen L."/>
            <person name="Sun Z."/>
            <person name="Wang K."/>
            <person name="Pan B."/>
            <person name="Chen J."/>
            <person name="Bao Y."/>
            <person name="Liu F."/>
            <person name="Qi X."/>
            <person name="Gang D.R."/>
            <person name="Wen J."/>
            <person name="Li J."/>
        </authorList>
    </citation>
    <scope>NUCLEOTIDE SEQUENCE</scope>
    <source>
        <strain evidence="3">Dzin_1.0</strain>
    </source>
</reference>
<feature type="domain" description="Bet v I/Major latex protein" evidence="2">
    <location>
        <begin position="4"/>
        <end position="121"/>
    </location>
</feature>
<sequence length="159" mass="17065">MALKFSEDLVSKNAPERLFKAGCVDIHNVVPTVLPQIFSGASLLEGDGGVGTVKIFNFHDGLPFKFIKEKVEELDTENYSCVYSVPEGGPLGTVFSSIIYRLKLVPSSDGGCVFTLTGEYTVIPGVEGAEIYINGDMKQNVGIFMAVDAFLTASPNAYA</sequence>
<reference evidence="3" key="1">
    <citation type="submission" date="2021-03" db="EMBL/GenBank/DDBJ databases">
        <authorList>
            <person name="Li Z."/>
            <person name="Yang C."/>
        </authorList>
    </citation>
    <scope>NUCLEOTIDE SEQUENCE</scope>
    <source>
        <strain evidence="3">Dzin_1.0</strain>
        <tissue evidence="3">Leaf</tissue>
    </source>
</reference>
<evidence type="ECO:0000313" key="4">
    <source>
        <dbReference type="Proteomes" id="UP001085076"/>
    </source>
</evidence>
<dbReference type="InterPro" id="IPR000916">
    <property type="entry name" value="Bet_v_I/MLP"/>
</dbReference>
<dbReference type="InterPro" id="IPR050279">
    <property type="entry name" value="Plant_def-hormone_signal"/>
</dbReference>
<organism evidence="3 4">
    <name type="scientific">Dioscorea zingiberensis</name>
    <dbReference type="NCBI Taxonomy" id="325984"/>
    <lineage>
        <taxon>Eukaryota</taxon>
        <taxon>Viridiplantae</taxon>
        <taxon>Streptophyta</taxon>
        <taxon>Embryophyta</taxon>
        <taxon>Tracheophyta</taxon>
        <taxon>Spermatophyta</taxon>
        <taxon>Magnoliopsida</taxon>
        <taxon>Liliopsida</taxon>
        <taxon>Dioscoreales</taxon>
        <taxon>Dioscoreaceae</taxon>
        <taxon>Dioscorea</taxon>
    </lineage>
</organism>
<dbReference type="GO" id="GO:0006952">
    <property type="term" value="P:defense response"/>
    <property type="evidence" value="ECO:0007669"/>
    <property type="project" value="InterPro"/>
</dbReference>
<keyword evidence="4" id="KW-1185">Reference proteome</keyword>
<evidence type="ECO:0000313" key="3">
    <source>
        <dbReference type="EMBL" id="KAJ0980622.1"/>
    </source>
</evidence>
<dbReference type="EMBL" id="JAGGNH010000002">
    <property type="protein sequence ID" value="KAJ0980622.1"/>
    <property type="molecule type" value="Genomic_DNA"/>
</dbReference>
<gene>
    <name evidence="3" type="ORF">J5N97_008877</name>
</gene>
<comment type="similarity">
    <text evidence="1">Belongs to the BetVI family.</text>
</comment>
<dbReference type="GO" id="GO:0038023">
    <property type="term" value="F:signaling receptor activity"/>
    <property type="evidence" value="ECO:0007669"/>
    <property type="project" value="InterPro"/>
</dbReference>
<dbReference type="PRINTS" id="PR00634">
    <property type="entry name" value="BETALLERGEN"/>
</dbReference>
<dbReference type="Pfam" id="PF00407">
    <property type="entry name" value="Bet_v_1"/>
    <property type="match status" value="1"/>
</dbReference>
<dbReference type="GO" id="GO:0005737">
    <property type="term" value="C:cytoplasm"/>
    <property type="evidence" value="ECO:0007669"/>
    <property type="project" value="TreeGrafter"/>
</dbReference>
<dbReference type="Gene3D" id="3.30.530.20">
    <property type="match status" value="1"/>
</dbReference>
<dbReference type="InterPro" id="IPR024949">
    <property type="entry name" value="Bet_v_I_allergen"/>
</dbReference>
<dbReference type="InterPro" id="IPR023393">
    <property type="entry name" value="START-like_dom_sf"/>
</dbReference>
<dbReference type="SUPFAM" id="SSF55961">
    <property type="entry name" value="Bet v1-like"/>
    <property type="match status" value="1"/>
</dbReference>
<proteinExistence type="inferred from homology"/>
<dbReference type="FunFam" id="3.30.530.20:FF:000007">
    <property type="entry name" value="Major pollen allergen Bet v 1-A"/>
    <property type="match status" value="1"/>
</dbReference>
<dbReference type="OrthoDB" id="1500546at2759"/>
<name>A0A9D5CXR3_9LILI</name>
<comment type="caution">
    <text evidence="3">The sequence shown here is derived from an EMBL/GenBank/DDBJ whole genome shotgun (WGS) entry which is preliminary data.</text>
</comment>
<protein>
    <recommendedName>
        <fullName evidence="2">Bet v I/Major latex protein domain-containing protein</fullName>
    </recommendedName>
</protein>
<evidence type="ECO:0000259" key="2">
    <source>
        <dbReference type="Pfam" id="PF00407"/>
    </source>
</evidence>
<dbReference type="CDD" id="cd07816">
    <property type="entry name" value="Bet_v1-like"/>
    <property type="match status" value="1"/>
</dbReference>
<dbReference type="PANTHER" id="PTHR31213">
    <property type="entry name" value="OS08G0374000 PROTEIN-RELATED"/>
    <property type="match status" value="1"/>
</dbReference>
<dbReference type="GO" id="GO:0005634">
    <property type="term" value="C:nucleus"/>
    <property type="evidence" value="ECO:0007669"/>
    <property type="project" value="TreeGrafter"/>
</dbReference>
<dbReference type="GO" id="GO:0004864">
    <property type="term" value="F:protein phosphatase inhibitor activity"/>
    <property type="evidence" value="ECO:0007669"/>
    <property type="project" value="InterPro"/>
</dbReference>
<dbReference type="GO" id="GO:0010427">
    <property type="term" value="F:abscisic acid binding"/>
    <property type="evidence" value="ECO:0007669"/>
    <property type="project" value="InterPro"/>
</dbReference>
<dbReference type="PANTHER" id="PTHR31213:SF201">
    <property type="entry name" value="OS03G0300400 PROTEIN"/>
    <property type="match status" value="1"/>
</dbReference>
<dbReference type="Proteomes" id="UP001085076">
    <property type="component" value="Miscellaneous, Linkage group lg02"/>
</dbReference>